<gene>
    <name evidence="8" type="ORF">MIND_00231300</name>
</gene>
<dbReference type="InterPro" id="IPR054076">
    <property type="entry name" value="ZUO1-like_ZHD"/>
</dbReference>
<dbReference type="PROSITE" id="PS50076">
    <property type="entry name" value="DNAJ_2"/>
    <property type="match status" value="1"/>
</dbReference>
<dbReference type="SMART" id="SM00355">
    <property type="entry name" value="ZnF_C2H2"/>
    <property type="match status" value="2"/>
</dbReference>
<dbReference type="InterPro" id="IPR036236">
    <property type="entry name" value="Znf_C2H2_sf"/>
</dbReference>
<dbReference type="GO" id="GO:0005737">
    <property type="term" value="C:cytoplasm"/>
    <property type="evidence" value="ECO:0007669"/>
    <property type="project" value="TreeGrafter"/>
</dbReference>
<feature type="domain" description="J" evidence="6">
    <location>
        <begin position="17"/>
        <end position="83"/>
    </location>
</feature>
<dbReference type="GO" id="GO:0003676">
    <property type="term" value="F:nucleic acid binding"/>
    <property type="evidence" value="ECO:0007669"/>
    <property type="project" value="InterPro"/>
</dbReference>
<dbReference type="InterPro" id="IPR001623">
    <property type="entry name" value="DnaJ_domain"/>
</dbReference>
<dbReference type="PROSITE" id="PS50157">
    <property type="entry name" value="ZINC_FINGER_C2H2_2"/>
    <property type="match status" value="1"/>
</dbReference>
<evidence type="ECO:0000313" key="9">
    <source>
        <dbReference type="Proteomes" id="UP000636479"/>
    </source>
</evidence>
<dbReference type="Proteomes" id="UP000636479">
    <property type="component" value="Unassembled WGS sequence"/>
</dbReference>
<dbReference type="Pfam" id="PF21884">
    <property type="entry name" value="ZUO1-like_ZHD"/>
    <property type="match status" value="1"/>
</dbReference>
<dbReference type="OrthoDB" id="5894at2759"/>
<evidence type="ECO:0000256" key="1">
    <source>
        <dbReference type="ARBA" id="ARBA00022723"/>
    </source>
</evidence>
<dbReference type="Gene3D" id="1.10.287.110">
    <property type="entry name" value="DnaJ domain"/>
    <property type="match status" value="1"/>
</dbReference>
<sequence length="503" mass="57695">MGQSSSSSQENSTTELDYYTLLEVEETADQDEIKRAFRRLALIHHPDKNQSDVEGATKRFAALQQAYEVLSDPQERAWYDSHKGSLAPEPDDETVFQDIQKGTAPSRAHSPGINVRQLSRYFDPSIWSGFGDDERDFFTIYRNLFSRLQAEEALIEDIQYPSFGDSMWKWAPDTKASDDGNARAFYAAWMNFATVKEFAWLDKYNISEAPDRRIRRLMEKDNKKARDDGRREYNDTIRSLARFLRKRDPRYKVYADQVTQPPLTSTQSKKPVAPLNEYVEQDWQKIDNQRQYDDIEWAAAEGEDPEEWECVVCRKSFWSEAAWDSHERSKKHLKEVERLKREMLEDDEEFGLGSTETGAVLTGPPEEAIVQPPNDSESTFQDYSPEVEVEPANVKQQGKKKKKTKSDAPDTVVPLTKTEKMAQNLTQSQPEAHQGPAVPTKRELRRARQAKKDEDAAAASKQIQCHVCKTVFPSKSALFTHIRESGHALADETPQKGGKKTRR</sequence>
<feature type="compositionally biased region" description="Polar residues" evidence="5">
    <location>
        <begin position="421"/>
        <end position="431"/>
    </location>
</feature>
<dbReference type="PROSITE" id="PS00028">
    <property type="entry name" value="ZINC_FINGER_C2H2_1"/>
    <property type="match status" value="2"/>
</dbReference>
<evidence type="ECO:0000256" key="2">
    <source>
        <dbReference type="ARBA" id="ARBA00022771"/>
    </source>
</evidence>
<comment type="caution">
    <text evidence="8">The sequence shown here is derived from an EMBL/GenBank/DDBJ whole genome shotgun (WGS) entry which is preliminary data.</text>
</comment>
<dbReference type="PANTHER" id="PTHR44029">
    <property type="entry name" value="DNAJ HOMOLOG SUBFAMILY C MEMBER 21"/>
    <property type="match status" value="1"/>
</dbReference>
<evidence type="ECO:0000256" key="4">
    <source>
        <dbReference type="PROSITE-ProRule" id="PRU00042"/>
    </source>
</evidence>
<keyword evidence="9" id="KW-1185">Reference proteome</keyword>
<dbReference type="InterPro" id="IPR051964">
    <property type="entry name" value="Chaperone_stress_response"/>
</dbReference>
<dbReference type="InterPro" id="IPR003604">
    <property type="entry name" value="Matrin/U1-like-C_Znf_C2H2"/>
</dbReference>
<evidence type="ECO:0000259" key="6">
    <source>
        <dbReference type="PROSITE" id="PS50076"/>
    </source>
</evidence>
<feature type="domain" description="C2H2-type" evidence="7">
    <location>
        <begin position="308"/>
        <end position="337"/>
    </location>
</feature>
<dbReference type="PANTHER" id="PTHR44029:SF1">
    <property type="entry name" value="DNAJ HOMOLOG SUBFAMILY C MEMBER 21"/>
    <property type="match status" value="1"/>
</dbReference>
<dbReference type="SMART" id="SM00451">
    <property type="entry name" value="ZnF_U1"/>
    <property type="match status" value="1"/>
</dbReference>
<dbReference type="SUPFAM" id="SSF46565">
    <property type="entry name" value="Chaperone J-domain"/>
    <property type="match status" value="1"/>
</dbReference>
<keyword evidence="1" id="KW-0479">Metal-binding</keyword>
<dbReference type="SMART" id="SM00271">
    <property type="entry name" value="DnaJ"/>
    <property type="match status" value="1"/>
</dbReference>
<dbReference type="EMBL" id="JACAZF010000002">
    <property type="protein sequence ID" value="KAF7312185.1"/>
    <property type="molecule type" value="Genomic_DNA"/>
</dbReference>
<dbReference type="InterPro" id="IPR022755">
    <property type="entry name" value="Znf_C2H2_jaz"/>
</dbReference>
<feature type="region of interest" description="Disordered" evidence="5">
    <location>
        <begin position="351"/>
        <end position="463"/>
    </location>
</feature>
<keyword evidence="2 4" id="KW-0863">Zinc-finger</keyword>
<evidence type="ECO:0000313" key="8">
    <source>
        <dbReference type="EMBL" id="KAF7312185.1"/>
    </source>
</evidence>
<dbReference type="Pfam" id="PF12171">
    <property type="entry name" value="zf-C2H2_jaz"/>
    <property type="match status" value="1"/>
</dbReference>
<evidence type="ECO:0000256" key="5">
    <source>
        <dbReference type="SAM" id="MobiDB-lite"/>
    </source>
</evidence>
<dbReference type="GeneID" id="59341714"/>
<dbReference type="GO" id="GO:0008270">
    <property type="term" value="F:zinc ion binding"/>
    <property type="evidence" value="ECO:0007669"/>
    <property type="project" value="UniProtKB-KW"/>
</dbReference>
<dbReference type="InterPro" id="IPR018253">
    <property type="entry name" value="DnaJ_domain_CS"/>
</dbReference>
<proteinExistence type="predicted"/>
<reference evidence="8" key="1">
    <citation type="submission" date="2020-05" db="EMBL/GenBank/DDBJ databases">
        <title>Mycena genomes resolve the evolution of fungal bioluminescence.</title>
        <authorList>
            <person name="Tsai I.J."/>
        </authorList>
    </citation>
    <scope>NUCLEOTIDE SEQUENCE</scope>
    <source>
        <strain evidence="8">171206Taipei</strain>
    </source>
</reference>
<evidence type="ECO:0008006" key="10">
    <source>
        <dbReference type="Google" id="ProtNLM"/>
    </source>
</evidence>
<keyword evidence="3" id="KW-0862">Zinc</keyword>
<evidence type="ECO:0000259" key="7">
    <source>
        <dbReference type="PROSITE" id="PS50157"/>
    </source>
</evidence>
<feature type="compositionally biased region" description="Polar residues" evidence="5">
    <location>
        <begin position="373"/>
        <end position="382"/>
    </location>
</feature>
<name>A0A8H6T4Y9_9AGAR</name>
<feature type="compositionally biased region" description="Basic and acidic residues" evidence="5">
    <location>
        <begin position="484"/>
        <end position="494"/>
    </location>
</feature>
<dbReference type="PROSITE" id="PS00636">
    <property type="entry name" value="DNAJ_1"/>
    <property type="match status" value="1"/>
</dbReference>
<dbReference type="SUPFAM" id="SSF57667">
    <property type="entry name" value="beta-beta-alpha zinc fingers"/>
    <property type="match status" value="1"/>
</dbReference>
<dbReference type="Gene3D" id="3.30.160.60">
    <property type="entry name" value="Classic Zinc Finger"/>
    <property type="match status" value="1"/>
</dbReference>
<dbReference type="InterPro" id="IPR036869">
    <property type="entry name" value="J_dom_sf"/>
</dbReference>
<feature type="region of interest" description="Disordered" evidence="5">
    <location>
        <begin position="484"/>
        <end position="503"/>
    </location>
</feature>
<dbReference type="RefSeq" id="XP_037224293.1">
    <property type="nucleotide sequence ID" value="XM_037359198.1"/>
</dbReference>
<dbReference type="CDD" id="cd06257">
    <property type="entry name" value="DnaJ"/>
    <property type="match status" value="1"/>
</dbReference>
<dbReference type="InterPro" id="IPR013087">
    <property type="entry name" value="Znf_C2H2_type"/>
</dbReference>
<dbReference type="Pfam" id="PF00226">
    <property type="entry name" value="DnaJ"/>
    <property type="match status" value="1"/>
</dbReference>
<dbReference type="Pfam" id="PF12874">
    <property type="entry name" value="zf-met"/>
    <property type="match status" value="1"/>
</dbReference>
<accession>A0A8H6T4Y9</accession>
<organism evidence="8 9">
    <name type="scientific">Mycena indigotica</name>
    <dbReference type="NCBI Taxonomy" id="2126181"/>
    <lineage>
        <taxon>Eukaryota</taxon>
        <taxon>Fungi</taxon>
        <taxon>Dikarya</taxon>
        <taxon>Basidiomycota</taxon>
        <taxon>Agaricomycotina</taxon>
        <taxon>Agaricomycetes</taxon>
        <taxon>Agaricomycetidae</taxon>
        <taxon>Agaricales</taxon>
        <taxon>Marasmiineae</taxon>
        <taxon>Mycenaceae</taxon>
        <taxon>Mycena</taxon>
    </lineage>
</organism>
<evidence type="ECO:0000256" key="3">
    <source>
        <dbReference type="ARBA" id="ARBA00022833"/>
    </source>
</evidence>
<protein>
    <recommendedName>
        <fullName evidence="10">DnaJ-domain-containing protein</fullName>
    </recommendedName>
</protein>
<dbReference type="AlphaFoldDB" id="A0A8H6T4Y9"/>
<dbReference type="PRINTS" id="PR00625">
    <property type="entry name" value="JDOMAIN"/>
</dbReference>